<dbReference type="GO" id="GO:0004252">
    <property type="term" value="F:serine-type endopeptidase activity"/>
    <property type="evidence" value="ECO:0007669"/>
    <property type="project" value="InterPro"/>
</dbReference>
<reference evidence="3 4" key="1">
    <citation type="submission" date="2019-10" db="EMBL/GenBank/DDBJ databases">
        <title>Whole genome shotgun sequence of Streptomyces angustmyceticus NBRC 3934.</title>
        <authorList>
            <person name="Hosoyama A."/>
            <person name="Ichikawa N."/>
            <person name="Kimura A."/>
            <person name="Kitahashi Y."/>
            <person name="Komaki H."/>
            <person name="Uohara A."/>
        </authorList>
    </citation>
    <scope>NUCLEOTIDE SEQUENCE [LARGE SCALE GENOMIC DNA]</scope>
    <source>
        <strain evidence="3 4">NBRC 3934</strain>
    </source>
</reference>
<dbReference type="PANTHER" id="PTHR15462:SF8">
    <property type="entry name" value="SERINE PROTEASE"/>
    <property type="match status" value="1"/>
</dbReference>
<name>A0A5J4L3X2_9ACTN</name>
<evidence type="ECO:0000313" key="3">
    <source>
        <dbReference type="EMBL" id="GES29147.1"/>
    </source>
</evidence>
<proteinExistence type="predicted"/>
<feature type="region of interest" description="Disordered" evidence="2">
    <location>
        <begin position="18"/>
        <end position="50"/>
    </location>
</feature>
<dbReference type="PANTHER" id="PTHR15462">
    <property type="entry name" value="SERINE PROTEASE"/>
    <property type="match status" value="1"/>
</dbReference>
<gene>
    <name evidence="3" type="ORF">San01_16340</name>
</gene>
<dbReference type="InterPro" id="IPR018114">
    <property type="entry name" value="TRYPSIN_HIS"/>
</dbReference>
<organism evidence="3 4">
    <name type="scientific">Streptomyces angustmyceticus</name>
    <dbReference type="NCBI Taxonomy" id="285578"/>
    <lineage>
        <taxon>Bacteria</taxon>
        <taxon>Bacillati</taxon>
        <taxon>Actinomycetota</taxon>
        <taxon>Actinomycetes</taxon>
        <taxon>Kitasatosporales</taxon>
        <taxon>Streptomycetaceae</taxon>
        <taxon>Streptomyces</taxon>
    </lineage>
</organism>
<dbReference type="Gene3D" id="2.40.10.10">
    <property type="entry name" value="Trypsin-like serine proteases"/>
    <property type="match status" value="2"/>
</dbReference>
<keyword evidence="1" id="KW-0732">Signal</keyword>
<accession>A0A5J4L3X2</accession>
<dbReference type="Proteomes" id="UP000325598">
    <property type="component" value="Unassembled WGS sequence"/>
</dbReference>
<comment type="caution">
    <text evidence="3">The sequence shown here is derived from an EMBL/GenBank/DDBJ whole genome shotgun (WGS) entry which is preliminary data.</text>
</comment>
<dbReference type="GO" id="GO:0006508">
    <property type="term" value="P:proteolysis"/>
    <property type="evidence" value="ECO:0007669"/>
    <property type="project" value="InterPro"/>
</dbReference>
<dbReference type="InterPro" id="IPR009003">
    <property type="entry name" value="Peptidase_S1_PA"/>
</dbReference>
<feature type="compositionally biased region" description="Basic and acidic residues" evidence="2">
    <location>
        <begin position="27"/>
        <end position="40"/>
    </location>
</feature>
<dbReference type="RefSeq" id="WP_223659682.1">
    <property type="nucleotide sequence ID" value="NZ_BLAG01000005.1"/>
</dbReference>
<dbReference type="InterPro" id="IPR050966">
    <property type="entry name" value="Glutamyl_endopeptidase"/>
</dbReference>
<dbReference type="AlphaFoldDB" id="A0A5J4L3X2"/>
<dbReference type="InterPro" id="IPR043504">
    <property type="entry name" value="Peptidase_S1_PA_chymotrypsin"/>
</dbReference>
<evidence type="ECO:0000313" key="4">
    <source>
        <dbReference type="Proteomes" id="UP000325598"/>
    </source>
</evidence>
<dbReference type="SUPFAM" id="SSF50494">
    <property type="entry name" value="Trypsin-like serine proteases"/>
    <property type="match status" value="1"/>
</dbReference>
<feature type="region of interest" description="Disordered" evidence="2">
    <location>
        <begin position="373"/>
        <end position="398"/>
    </location>
</feature>
<evidence type="ECO:0008006" key="5">
    <source>
        <dbReference type="Google" id="ProtNLM"/>
    </source>
</evidence>
<keyword evidence="4" id="KW-1185">Reference proteome</keyword>
<feature type="compositionally biased region" description="Low complexity" evidence="2">
    <location>
        <begin position="41"/>
        <end position="50"/>
    </location>
</feature>
<sequence length="398" mass="40594">MSGSGDIPVSDGVKRRLMRRGGLLVETSERGTEPADHAGGADRAAGAPAAADCLGPRGPACSGRGRPGVPLRATLALGVLTVAVGSTALVLGAPARDPFLAPGDTATGSYLATRADGDRAAAALLAGPYQERPGPPVTARYGSGRAAPLPVSRPLRAAPAAPAPAIGALFSPDGDGDPVHHCTASVVHAPGGDLIVTAAHCVHDDGFRTRLVFAPGLHDGIAPYGLWVPTRIQVDPRWIHDRDPDHDVAFLRVRRAGSGGGRIEDVTGAEQIRFGTPAGRPAQLVGYPEDQDAPVSCRNRTDAPSPTQLRFDCPGFPSGTSGGPMLTDLDPATGTGSLIGVIGGLNEGGDDFVSYSSRFGADVATLYRRAAAEPDPRVARPGSEAAALGVMPRAAPRS</sequence>
<evidence type="ECO:0000256" key="1">
    <source>
        <dbReference type="ARBA" id="ARBA00022729"/>
    </source>
</evidence>
<dbReference type="GeneID" id="96750326"/>
<dbReference type="Pfam" id="PF13365">
    <property type="entry name" value="Trypsin_2"/>
    <property type="match status" value="1"/>
</dbReference>
<evidence type="ECO:0000256" key="2">
    <source>
        <dbReference type="SAM" id="MobiDB-lite"/>
    </source>
</evidence>
<protein>
    <recommendedName>
        <fullName evidence="5">Peptidase S1 domain-containing protein</fullName>
    </recommendedName>
</protein>
<dbReference type="EMBL" id="BLAG01000005">
    <property type="protein sequence ID" value="GES29147.1"/>
    <property type="molecule type" value="Genomic_DNA"/>
</dbReference>
<dbReference type="PROSITE" id="PS00134">
    <property type="entry name" value="TRYPSIN_HIS"/>
    <property type="match status" value="1"/>
</dbReference>